<dbReference type="InterPro" id="IPR009061">
    <property type="entry name" value="DNA-bd_dom_put_sf"/>
</dbReference>
<dbReference type="GO" id="GO:0003677">
    <property type="term" value="F:DNA binding"/>
    <property type="evidence" value="ECO:0007669"/>
    <property type="project" value="InterPro"/>
</dbReference>
<evidence type="ECO:0000313" key="3">
    <source>
        <dbReference type="Proteomes" id="UP000824089"/>
    </source>
</evidence>
<proteinExistence type="predicted"/>
<name>A0A9D1I937_9CLOT</name>
<reference evidence="2" key="2">
    <citation type="journal article" date="2021" name="PeerJ">
        <title>Extensive microbial diversity within the chicken gut microbiome revealed by metagenomics and culture.</title>
        <authorList>
            <person name="Gilroy R."/>
            <person name="Ravi A."/>
            <person name="Getino M."/>
            <person name="Pursley I."/>
            <person name="Horton D.L."/>
            <person name="Alikhan N.F."/>
            <person name="Baker D."/>
            <person name="Gharbi K."/>
            <person name="Hall N."/>
            <person name="Watson M."/>
            <person name="Adriaenssens E.M."/>
            <person name="Foster-Nyarko E."/>
            <person name="Jarju S."/>
            <person name="Secka A."/>
            <person name="Antonio M."/>
            <person name="Oren A."/>
            <person name="Chaudhuri R.R."/>
            <person name="La Ragione R."/>
            <person name="Hildebrand F."/>
            <person name="Pallen M.J."/>
        </authorList>
    </citation>
    <scope>NUCLEOTIDE SEQUENCE</scope>
    <source>
        <strain evidence="2">CHK195-4489</strain>
    </source>
</reference>
<reference evidence="2" key="1">
    <citation type="submission" date="2020-10" db="EMBL/GenBank/DDBJ databases">
        <authorList>
            <person name="Gilroy R."/>
        </authorList>
    </citation>
    <scope>NUCLEOTIDE SEQUENCE</scope>
    <source>
        <strain evidence="2">CHK195-4489</strain>
    </source>
</reference>
<protein>
    <submittedName>
        <fullName evidence="2">MerR family transcriptional regulator</fullName>
    </submittedName>
</protein>
<sequence>MTIDEASTRYSIPVKILREYERWGFREDAGARDYDAHDIERLSTIITLYEIGFAPEEVEQYMRLLLADRSTENERMQMLNRKRNGILDEIHFKEKQLDRLDYLRYGIRQANGKKDLFSCEKGV</sequence>
<gene>
    <name evidence="2" type="ORF">IAD50_07570</name>
</gene>
<dbReference type="EMBL" id="DVMM01000161">
    <property type="protein sequence ID" value="HIU30137.1"/>
    <property type="molecule type" value="Genomic_DNA"/>
</dbReference>
<evidence type="ECO:0000259" key="1">
    <source>
        <dbReference type="PROSITE" id="PS50937"/>
    </source>
</evidence>
<dbReference type="GO" id="GO:0006355">
    <property type="term" value="P:regulation of DNA-templated transcription"/>
    <property type="evidence" value="ECO:0007669"/>
    <property type="project" value="InterPro"/>
</dbReference>
<dbReference type="SUPFAM" id="SSF46955">
    <property type="entry name" value="Putative DNA-binding domain"/>
    <property type="match status" value="1"/>
</dbReference>
<dbReference type="SMART" id="SM00422">
    <property type="entry name" value="HTH_MERR"/>
    <property type="match status" value="1"/>
</dbReference>
<dbReference type="Proteomes" id="UP000824089">
    <property type="component" value="Unassembled WGS sequence"/>
</dbReference>
<dbReference type="AlphaFoldDB" id="A0A9D1I937"/>
<dbReference type="InterPro" id="IPR000551">
    <property type="entry name" value="MerR-type_HTH_dom"/>
</dbReference>
<evidence type="ECO:0000313" key="2">
    <source>
        <dbReference type="EMBL" id="HIU30137.1"/>
    </source>
</evidence>
<feature type="domain" description="HTH merR-type" evidence="1">
    <location>
        <begin position="1"/>
        <end position="64"/>
    </location>
</feature>
<organism evidence="2 3">
    <name type="scientific">Candidatus Egerieisoma faecipullorum</name>
    <dbReference type="NCBI Taxonomy" id="2840963"/>
    <lineage>
        <taxon>Bacteria</taxon>
        <taxon>Bacillati</taxon>
        <taxon>Bacillota</taxon>
        <taxon>Clostridia</taxon>
        <taxon>Eubacteriales</taxon>
        <taxon>Clostridiaceae</taxon>
        <taxon>Clostridiaceae incertae sedis</taxon>
        <taxon>Candidatus Egerieisoma</taxon>
    </lineage>
</organism>
<dbReference type="Gene3D" id="1.10.1660.10">
    <property type="match status" value="1"/>
</dbReference>
<accession>A0A9D1I937</accession>
<dbReference type="PROSITE" id="PS50937">
    <property type="entry name" value="HTH_MERR_2"/>
    <property type="match status" value="1"/>
</dbReference>
<dbReference type="Pfam" id="PF13411">
    <property type="entry name" value="MerR_1"/>
    <property type="match status" value="1"/>
</dbReference>
<comment type="caution">
    <text evidence="2">The sequence shown here is derived from an EMBL/GenBank/DDBJ whole genome shotgun (WGS) entry which is preliminary data.</text>
</comment>